<dbReference type="EMBL" id="JAGQHS010000174">
    <property type="protein sequence ID" value="MCA9758443.1"/>
    <property type="molecule type" value="Genomic_DNA"/>
</dbReference>
<organism evidence="2 3">
    <name type="scientific">Eiseniibacteriota bacterium</name>
    <dbReference type="NCBI Taxonomy" id="2212470"/>
    <lineage>
        <taxon>Bacteria</taxon>
        <taxon>Candidatus Eiseniibacteriota</taxon>
    </lineage>
</organism>
<accession>A0A956NFZ3</accession>
<keyword evidence="1" id="KW-1133">Transmembrane helix</keyword>
<evidence type="ECO:0000313" key="3">
    <source>
        <dbReference type="Proteomes" id="UP000739538"/>
    </source>
</evidence>
<name>A0A956NFZ3_UNCEI</name>
<reference evidence="2" key="2">
    <citation type="journal article" date="2021" name="Microbiome">
        <title>Successional dynamics and alternative stable states in a saline activated sludge microbial community over 9 years.</title>
        <authorList>
            <person name="Wang Y."/>
            <person name="Ye J."/>
            <person name="Ju F."/>
            <person name="Liu L."/>
            <person name="Boyd J.A."/>
            <person name="Deng Y."/>
            <person name="Parks D.H."/>
            <person name="Jiang X."/>
            <person name="Yin X."/>
            <person name="Woodcroft B.J."/>
            <person name="Tyson G.W."/>
            <person name="Hugenholtz P."/>
            <person name="Polz M.F."/>
            <person name="Zhang T."/>
        </authorList>
    </citation>
    <scope>NUCLEOTIDE SEQUENCE</scope>
    <source>
        <strain evidence="2">HKST-UBA02</strain>
    </source>
</reference>
<sequence length="215" mass="23376">MSYRLLPKRASLWSTERPRVLSANRARTVSSPAASAASHVVSRVVPVLVAIGCLGALLLVSTPVLGGSGEGVELTLVPTRIQQVDQLRINTGRKAVLADGSFNTVYERRLPKKGHVFLEIRFDLAVDGGTASVSGRNMVFVGGGGVDDRFYPVDWMRDLGLEEERGETLLVEGGSSFEATFEVPADRYSSLTLWVEGVEVGSVPEITRFTEARRW</sequence>
<feature type="transmembrane region" description="Helical" evidence="1">
    <location>
        <begin position="40"/>
        <end position="60"/>
    </location>
</feature>
<proteinExistence type="predicted"/>
<gene>
    <name evidence="2" type="ORF">KDA27_21785</name>
</gene>
<comment type="caution">
    <text evidence="2">The sequence shown here is derived from an EMBL/GenBank/DDBJ whole genome shotgun (WGS) entry which is preliminary data.</text>
</comment>
<dbReference type="Proteomes" id="UP000739538">
    <property type="component" value="Unassembled WGS sequence"/>
</dbReference>
<keyword evidence="1" id="KW-0812">Transmembrane</keyword>
<protein>
    <submittedName>
        <fullName evidence="2">Uncharacterized protein</fullName>
    </submittedName>
</protein>
<reference evidence="2" key="1">
    <citation type="submission" date="2020-04" db="EMBL/GenBank/DDBJ databases">
        <authorList>
            <person name="Zhang T."/>
        </authorList>
    </citation>
    <scope>NUCLEOTIDE SEQUENCE</scope>
    <source>
        <strain evidence="2">HKST-UBA02</strain>
    </source>
</reference>
<dbReference type="AlphaFoldDB" id="A0A956NFZ3"/>
<evidence type="ECO:0000256" key="1">
    <source>
        <dbReference type="SAM" id="Phobius"/>
    </source>
</evidence>
<keyword evidence="1" id="KW-0472">Membrane</keyword>
<evidence type="ECO:0000313" key="2">
    <source>
        <dbReference type="EMBL" id="MCA9758443.1"/>
    </source>
</evidence>